<dbReference type="AlphaFoldDB" id="A0A815U0F4"/>
<name>A0A815U0F4_ADIRI</name>
<evidence type="ECO:0000313" key="4">
    <source>
        <dbReference type="Proteomes" id="UP000663828"/>
    </source>
</evidence>
<comment type="caution">
    <text evidence="3">The sequence shown here is derived from an EMBL/GenBank/DDBJ whole genome shotgun (WGS) entry which is preliminary data.</text>
</comment>
<dbReference type="Gene3D" id="2.70.220.10">
    <property type="entry name" value="Ganglioside GM2 activator"/>
    <property type="match status" value="1"/>
</dbReference>
<dbReference type="GO" id="GO:0005319">
    <property type="term" value="F:lipid transporter activity"/>
    <property type="evidence" value="ECO:0007669"/>
    <property type="project" value="TreeGrafter"/>
</dbReference>
<dbReference type="SUPFAM" id="SSF63707">
    <property type="entry name" value="Ganglioside M2 (gm2) activator"/>
    <property type="match status" value="1"/>
</dbReference>
<proteinExistence type="predicted"/>
<evidence type="ECO:0000256" key="1">
    <source>
        <dbReference type="ARBA" id="ARBA00022729"/>
    </source>
</evidence>
<protein>
    <recommendedName>
        <fullName evidence="5">Ganglioside GM2 activator-like protein</fullName>
    </recommendedName>
</protein>
<dbReference type="InterPro" id="IPR036846">
    <property type="entry name" value="GM2-AP_sf"/>
</dbReference>
<dbReference type="GO" id="GO:0008047">
    <property type="term" value="F:enzyme activator activity"/>
    <property type="evidence" value="ECO:0007669"/>
    <property type="project" value="InterPro"/>
</dbReference>
<organism evidence="3 4">
    <name type="scientific">Adineta ricciae</name>
    <name type="common">Rotifer</name>
    <dbReference type="NCBI Taxonomy" id="249248"/>
    <lineage>
        <taxon>Eukaryota</taxon>
        <taxon>Metazoa</taxon>
        <taxon>Spiralia</taxon>
        <taxon>Gnathifera</taxon>
        <taxon>Rotifera</taxon>
        <taxon>Eurotatoria</taxon>
        <taxon>Bdelloidea</taxon>
        <taxon>Adinetida</taxon>
        <taxon>Adinetidae</taxon>
        <taxon>Adineta</taxon>
    </lineage>
</organism>
<dbReference type="PANTHER" id="PTHR17357">
    <property type="entry name" value="GM2 GANGLIOSIDE ACTIVATOR PROTEIN"/>
    <property type="match status" value="1"/>
</dbReference>
<feature type="chain" id="PRO_5032740169" description="Ganglioside GM2 activator-like protein" evidence="2">
    <location>
        <begin position="22"/>
        <end position="199"/>
    </location>
</feature>
<keyword evidence="1 2" id="KW-0732">Signal</keyword>
<sequence length="199" mass="21515">MGKHVASLIIAAIILGITTYAQDYNKLHFQDCGSKSADIRKVDITPMPLYNPGPASFTFIADLKRPITVVEVSLDILRTVNGIRLPIKCYVVNGQNVGSCTYPDLCNFLKGLLPELLTPENCPQALVDIGVDCTCPMDIKPQLLSIIEQPIDLPDATQTAASFLASGNFNMTVTVSESNPSAPRPYGCGKVAFTVKQKK</sequence>
<feature type="signal peptide" evidence="2">
    <location>
        <begin position="1"/>
        <end position="21"/>
    </location>
</feature>
<dbReference type="InterPro" id="IPR028996">
    <property type="entry name" value="GM2-AP"/>
</dbReference>
<accession>A0A815U0F4</accession>
<dbReference type="GO" id="GO:0009898">
    <property type="term" value="C:cytoplasmic side of plasma membrane"/>
    <property type="evidence" value="ECO:0007669"/>
    <property type="project" value="TreeGrafter"/>
</dbReference>
<dbReference type="PANTHER" id="PTHR17357:SF0">
    <property type="entry name" value="GANGLIOSIDE GM2 ACTIVATOR"/>
    <property type="match status" value="1"/>
</dbReference>
<reference evidence="3" key="1">
    <citation type="submission" date="2021-02" db="EMBL/GenBank/DDBJ databases">
        <authorList>
            <person name="Nowell W R."/>
        </authorList>
    </citation>
    <scope>NUCLEOTIDE SEQUENCE</scope>
</reference>
<dbReference type="Proteomes" id="UP000663828">
    <property type="component" value="Unassembled WGS sequence"/>
</dbReference>
<keyword evidence="4" id="KW-1185">Reference proteome</keyword>
<evidence type="ECO:0000256" key="2">
    <source>
        <dbReference type="SAM" id="SignalP"/>
    </source>
</evidence>
<dbReference type="EMBL" id="CAJNOR010004540">
    <property type="protein sequence ID" value="CAF1510076.1"/>
    <property type="molecule type" value="Genomic_DNA"/>
</dbReference>
<gene>
    <name evidence="3" type="ORF">XAT740_LOCUS40168</name>
</gene>
<evidence type="ECO:0000313" key="3">
    <source>
        <dbReference type="EMBL" id="CAF1510076.1"/>
    </source>
</evidence>
<dbReference type="GO" id="GO:0006689">
    <property type="term" value="P:ganglioside catabolic process"/>
    <property type="evidence" value="ECO:0007669"/>
    <property type="project" value="InterPro"/>
</dbReference>
<evidence type="ECO:0008006" key="5">
    <source>
        <dbReference type="Google" id="ProtNLM"/>
    </source>
</evidence>